<keyword evidence="3" id="KW-1185">Reference proteome</keyword>
<evidence type="ECO:0000259" key="1">
    <source>
        <dbReference type="Pfam" id="PF13860"/>
    </source>
</evidence>
<gene>
    <name evidence="2" type="ORF">AWW68_10125</name>
</gene>
<dbReference type="PANTHER" id="PTHR43739:SF5">
    <property type="entry name" value="EXO-ALPHA-SIALIDASE"/>
    <property type="match status" value="1"/>
</dbReference>
<organism evidence="2 3">
    <name type="scientific">Roseivirga spongicola</name>
    <dbReference type="NCBI Taxonomy" id="333140"/>
    <lineage>
        <taxon>Bacteria</taxon>
        <taxon>Pseudomonadati</taxon>
        <taxon>Bacteroidota</taxon>
        <taxon>Cytophagia</taxon>
        <taxon>Cytophagales</taxon>
        <taxon>Roseivirgaceae</taxon>
        <taxon>Roseivirga</taxon>
    </lineage>
</organism>
<dbReference type="EMBL" id="LRPC01000023">
    <property type="protein sequence ID" value="KYG75157.1"/>
    <property type="molecule type" value="Genomic_DNA"/>
</dbReference>
<dbReference type="GO" id="GO:0010411">
    <property type="term" value="P:xyloglucan metabolic process"/>
    <property type="evidence" value="ECO:0007669"/>
    <property type="project" value="TreeGrafter"/>
</dbReference>
<dbReference type="SUPFAM" id="SSF110296">
    <property type="entry name" value="Oligoxyloglucan reducing end-specific cellobiohydrolase"/>
    <property type="match status" value="2"/>
</dbReference>
<feature type="domain" description="FlgD/Vpr Ig-like" evidence="1">
    <location>
        <begin position="888"/>
        <end position="939"/>
    </location>
</feature>
<sequence length="952" mass="103879">MTIIRKQSLLIGAILCYVLACTVISLKPNHSPETESVELIAPEASFFQEGNVQSRADYEREMLVDPKTGEVPKDIRSKELKFLNQLKFENEKLRLQKSLAGSDNFNALSVLNQWTSIGPQNIGGRTRALALDVRNENTILAGGVSGGVWRSTNGGQSWSKTTSPNQIQSVTAITQDVRSGQEDVWYYGTGELVGNSGRAPGAPFRGDGIFKSVDGGLSWQVLTSTQSLTPAGFVSPFQYVWDITTDPNSPEDVILAAVWGGIVRSADGGNTWTTVLGDNFLNQPSSTDLNELQAIFYTDIHRAGNGVFYATLSNVTNSSGNLSSKGGVYRSNDGASWSVIANWNSSPVQRTEIASSASDPNIVYFLSDRANRGYSLYRYNASTDALTDLGDNLPDGGDDIEELESQESYNLVVGVHPENPNVVYVGGTNLYRSTDGFTSSENTQWIGGYALDEDGDVVVYENHHPDQHNLVFLPSDPNKMISANDGGLFLTENNLADEVEYISLNNGYVTTQFYTGAISRNQAEDLVIGGTQDNGSILTFNTATDNGPNGVTVIGGDGGFSATTDFGIYYYMSFQNSRIFRLALNERAQLTSFARVDPIGGGSDPSQSYLFINPYILDPNYANRMYLAGGDHIWRNQNLSQIPSGSQQPTSVNWDKLEETEIADGTISALQVSTNPRNILYFGTSNGQLYKVENAHSELYEVTEITSSSFSSEGYIRSIAVDPTDANHILVAFSNYNIHSIYRSVDGGESFHMAAGNLEGDPTGAGTGPSVRWVSIVPKTSGRYEYYAGTSIGLFSTTSIEEGVEPVWVQESPEGIGNTIVNMIDYRQVDGKIAVATHGGGLYTSQIASVVQNDNLVEVDKLEVQTVYPNPFSEKVLIKINSPDTRFVIMRIYDTNGNEVKRITSSLAFQGENDFFWNGTNNQEQPVSSGLYIIRITHEGGEESKRVILQRN</sequence>
<dbReference type="NCBIfam" id="TIGR04183">
    <property type="entry name" value="Por_Secre_tail"/>
    <property type="match status" value="1"/>
</dbReference>
<evidence type="ECO:0000313" key="2">
    <source>
        <dbReference type="EMBL" id="KYG75157.1"/>
    </source>
</evidence>
<dbReference type="CDD" id="cd15482">
    <property type="entry name" value="Sialidase_non-viral"/>
    <property type="match status" value="1"/>
</dbReference>
<dbReference type="InterPro" id="IPR026444">
    <property type="entry name" value="Secre_tail"/>
</dbReference>
<accession>A0A150X8T8</accession>
<comment type="caution">
    <text evidence="2">The sequence shown here is derived from an EMBL/GenBank/DDBJ whole genome shotgun (WGS) entry which is preliminary data.</text>
</comment>
<dbReference type="STRING" id="333140.AWW68_10125"/>
<proteinExistence type="predicted"/>
<dbReference type="InterPro" id="IPR052025">
    <property type="entry name" value="Xyloglucanase_GH74"/>
</dbReference>
<protein>
    <recommendedName>
        <fullName evidence="1">FlgD/Vpr Ig-like domain-containing protein</fullName>
    </recommendedName>
</protein>
<dbReference type="Gene3D" id="2.130.10.10">
    <property type="entry name" value="YVTN repeat-like/Quinoprotein amine dehydrogenase"/>
    <property type="match status" value="3"/>
</dbReference>
<evidence type="ECO:0000313" key="3">
    <source>
        <dbReference type="Proteomes" id="UP000075606"/>
    </source>
</evidence>
<dbReference type="Gene3D" id="2.60.40.4070">
    <property type="match status" value="1"/>
</dbReference>
<dbReference type="RefSeq" id="WP_068220928.1">
    <property type="nucleotide sequence ID" value="NZ_CP139724.1"/>
</dbReference>
<dbReference type="OrthoDB" id="9757947at2"/>
<dbReference type="PANTHER" id="PTHR43739">
    <property type="entry name" value="XYLOGLUCANASE (EUROFUNG)"/>
    <property type="match status" value="1"/>
</dbReference>
<dbReference type="Pfam" id="PF13860">
    <property type="entry name" value="FlgD_ig"/>
    <property type="match status" value="1"/>
</dbReference>
<name>A0A150X8T8_9BACT</name>
<reference evidence="2 3" key="1">
    <citation type="submission" date="2016-01" db="EMBL/GenBank/DDBJ databases">
        <title>Genome sequencing of Roseivirga spongicola UST030701-084.</title>
        <authorList>
            <person name="Selvaratnam C."/>
            <person name="Thevarajoo S."/>
            <person name="Goh K.M."/>
            <person name="Ee R."/>
            <person name="Chan K.-G."/>
            <person name="Chong C.S."/>
        </authorList>
    </citation>
    <scope>NUCLEOTIDE SEQUENCE [LARGE SCALE GENOMIC DNA]</scope>
    <source>
        <strain evidence="2 3">UST030701-084</strain>
    </source>
</reference>
<dbReference type="InterPro" id="IPR015943">
    <property type="entry name" value="WD40/YVTN_repeat-like_dom_sf"/>
</dbReference>
<dbReference type="AlphaFoldDB" id="A0A150X8T8"/>
<dbReference type="InterPro" id="IPR025965">
    <property type="entry name" value="FlgD/Vpr_Ig-like"/>
</dbReference>
<dbReference type="Proteomes" id="UP000075606">
    <property type="component" value="Unassembled WGS sequence"/>
</dbReference>